<reference evidence="3" key="2">
    <citation type="submission" date="2021-04" db="EMBL/GenBank/DDBJ databases">
        <authorList>
            <person name="Gilroy R."/>
        </authorList>
    </citation>
    <scope>NUCLEOTIDE SEQUENCE</scope>
    <source>
        <strain evidence="3">ChiHjej8B7-3636</strain>
    </source>
</reference>
<organism evidence="3 4">
    <name type="scientific">Candidatus Microbacterium stercoravium</name>
    <dbReference type="NCBI Taxonomy" id="2838697"/>
    <lineage>
        <taxon>Bacteria</taxon>
        <taxon>Bacillati</taxon>
        <taxon>Actinomycetota</taxon>
        <taxon>Actinomycetes</taxon>
        <taxon>Micrococcales</taxon>
        <taxon>Microbacteriaceae</taxon>
        <taxon>Microbacterium</taxon>
    </lineage>
</organism>
<dbReference type="PROSITE" id="PS51257">
    <property type="entry name" value="PROKAR_LIPOPROTEIN"/>
    <property type="match status" value="1"/>
</dbReference>
<dbReference type="InterPro" id="IPR008972">
    <property type="entry name" value="Cupredoxin"/>
</dbReference>
<evidence type="ECO:0000313" key="4">
    <source>
        <dbReference type="Proteomes" id="UP000824220"/>
    </source>
</evidence>
<dbReference type="SUPFAM" id="SSF49503">
    <property type="entry name" value="Cupredoxins"/>
    <property type="match status" value="1"/>
</dbReference>
<dbReference type="CDD" id="cd00920">
    <property type="entry name" value="Cupredoxin"/>
    <property type="match status" value="1"/>
</dbReference>
<evidence type="ECO:0000313" key="3">
    <source>
        <dbReference type="EMBL" id="HJA03999.1"/>
    </source>
</evidence>
<protein>
    <submittedName>
        <fullName evidence="3">Cupredoxin domain-containing protein</fullName>
    </submittedName>
</protein>
<dbReference type="AlphaFoldDB" id="A0A9D2H508"/>
<accession>A0A9D2H508</accession>
<evidence type="ECO:0000259" key="2">
    <source>
        <dbReference type="Pfam" id="PF13473"/>
    </source>
</evidence>
<feature type="signal peptide" evidence="1">
    <location>
        <begin position="1"/>
        <end position="18"/>
    </location>
</feature>
<sequence length="121" mass="12747">MKRLVAGTALALSAAVLAGCSSDTGVTPTGETTTVTVQVDGMHYTPAEIEVPVGDELVVEFENTGLDLHDISFGNGEASERLNPGDTETIEVGVVGEDMEFWCSVSNHREMGMEGMIVVTD</sequence>
<feature type="domain" description="EfeO-type cupredoxin-like" evidence="2">
    <location>
        <begin position="13"/>
        <end position="93"/>
    </location>
</feature>
<feature type="chain" id="PRO_5039213613" evidence="1">
    <location>
        <begin position="19"/>
        <end position="121"/>
    </location>
</feature>
<dbReference type="InterPro" id="IPR028096">
    <property type="entry name" value="EfeO_Cupredoxin"/>
</dbReference>
<keyword evidence="1" id="KW-0732">Signal</keyword>
<evidence type="ECO:0000256" key="1">
    <source>
        <dbReference type="SAM" id="SignalP"/>
    </source>
</evidence>
<dbReference type="Proteomes" id="UP000824220">
    <property type="component" value="Unassembled WGS sequence"/>
</dbReference>
<dbReference type="Gene3D" id="2.60.40.420">
    <property type="entry name" value="Cupredoxins - blue copper proteins"/>
    <property type="match status" value="1"/>
</dbReference>
<dbReference type="Pfam" id="PF13473">
    <property type="entry name" value="Cupredoxin_1"/>
    <property type="match status" value="1"/>
</dbReference>
<dbReference type="EMBL" id="DXAM01000053">
    <property type="protein sequence ID" value="HJA03999.1"/>
    <property type="molecule type" value="Genomic_DNA"/>
</dbReference>
<proteinExistence type="predicted"/>
<gene>
    <name evidence="3" type="ORF">H9800_03980</name>
</gene>
<comment type="caution">
    <text evidence="3">The sequence shown here is derived from an EMBL/GenBank/DDBJ whole genome shotgun (WGS) entry which is preliminary data.</text>
</comment>
<name>A0A9D2H508_9MICO</name>
<reference evidence="3" key="1">
    <citation type="journal article" date="2021" name="PeerJ">
        <title>Extensive microbial diversity within the chicken gut microbiome revealed by metagenomics and culture.</title>
        <authorList>
            <person name="Gilroy R."/>
            <person name="Ravi A."/>
            <person name="Getino M."/>
            <person name="Pursley I."/>
            <person name="Horton D.L."/>
            <person name="Alikhan N.F."/>
            <person name="Baker D."/>
            <person name="Gharbi K."/>
            <person name="Hall N."/>
            <person name="Watson M."/>
            <person name="Adriaenssens E.M."/>
            <person name="Foster-Nyarko E."/>
            <person name="Jarju S."/>
            <person name="Secka A."/>
            <person name="Antonio M."/>
            <person name="Oren A."/>
            <person name="Chaudhuri R.R."/>
            <person name="La Ragione R."/>
            <person name="Hildebrand F."/>
            <person name="Pallen M.J."/>
        </authorList>
    </citation>
    <scope>NUCLEOTIDE SEQUENCE</scope>
    <source>
        <strain evidence="3">ChiHjej8B7-3636</strain>
    </source>
</reference>